<dbReference type="PANTHER" id="PTHR43820">
    <property type="entry name" value="HIGH-AFFINITY BRANCHED-CHAIN AMINO ACID TRANSPORT ATP-BINDING PROTEIN LIVF"/>
    <property type="match status" value="1"/>
</dbReference>
<feature type="domain" description="ABC transporter" evidence="6">
    <location>
        <begin position="5"/>
        <end position="232"/>
    </location>
</feature>
<keyword evidence="5" id="KW-0029">Amino-acid transport</keyword>
<dbReference type="GO" id="GO:0015658">
    <property type="term" value="F:branched-chain amino acid transmembrane transporter activity"/>
    <property type="evidence" value="ECO:0007669"/>
    <property type="project" value="TreeGrafter"/>
</dbReference>
<evidence type="ECO:0000259" key="6">
    <source>
        <dbReference type="PROSITE" id="PS50893"/>
    </source>
</evidence>
<dbReference type="RefSeq" id="WP_155042222.1">
    <property type="nucleotide sequence ID" value="NZ_WMIG01000029.1"/>
</dbReference>
<comment type="caution">
    <text evidence="7">The sequence shown here is derived from an EMBL/GenBank/DDBJ whole genome shotgun (WGS) entry which is preliminary data.</text>
</comment>
<dbReference type="SUPFAM" id="SSF52540">
    <property type="entry name" value="P-loop containing nucleoside triphosphate hydrolases"/>
    <property type="match status" value="1"/>
</dbReference>
<comment type="similarity">
    <text evidence="1">Belongs to the ABC transporter superfamily.</text>
</comment>
<sequence length="239" mass="25983">MPELLTIQNLRVGHGDAVVIPNLSLRLDQGEALAVLGRNGVGKTTLLDSIIGVTRRFGGNLSLAGRDITRLTPEARAHAGIGWVPQERNIFPSLTVEENLTATARPGKWDLPRIYAMFPRLQERRANMGNQLSGGEQQMLAVGRALMLNPRLLLLDEPTEGLAPIIVEQLLASIRQIIRDEGLATIIVEQHARKILKVTDRAVILDRGEIVHQARSDALLADPSPLEQHLGVIAKGAAA</sequence>
<dbReference type="PANTHER" id="PTHR43820:SF2">
    <property type="entry name" value="ABC TRANSPORTER ATP-BINDING PROTEIN"/>
    <property type="match status" value="1"/>
</dbReference>
<reference evidence="7 8" key="1">
    <citation type="submission" date="2019-11" db="EMBL/GenBank/DDBJ databases">
        <authorList>
            <person name="Dong K."/>
        </authorList>
    </citation>
    <scope>NUCLEOTIDE SEQUENCE [LARGE SCALE GENOMIC DNA]</scope>
    <source>
        <strain evidence="7 8">NBRC 112902</strain>
    </source>
</reference>
<dbReference type="SMART" id="SM00382">
    <property type="entry name" value="AAA"/>
    <property type="match status" value="1"/>
</dbReference>
<evidence type="ECO:0000256" key="1">
    <source>
        <dbReference type="ARBA" id="ARBA00005417"/>
    </source>
</evidence>
<dbReference type="Pfam" id="PF00005">
    <property type="entry name" value="ABC_tran"/>
    <property type="match status" value="1"/>
</dbReference>
<protein>
    <submittedName>
        <fullName evidence="7">ATP-binding cassette domain-containing protein</fullName>
    </submittedName>
</protein>
<keyword evidence="4 7" id="KW-0067">ATP-binding</keyword>
<dbReference type="InterPro" id="IPR027417">
    <property type="entry name" value="P-loop_NTPase"/>
</dbReference>
<dbReference type="GO" id="GO:0015807">
    <property type="term" value="P:L-amino acid transport"/>
    <property type="evidence" value="ECO:0007669"/>
    <property type="project" value="TreeGrafter"/>
</dbReference>
<dbReference type="CDD" id="cd03224">
    <property type="entry name" value="ABC_TM1139_LivF_branched"/>
    <property type="match status" value="1"/>
</dbReference>
<gene>
    <name evidence="7" type="ORF">GL300_24085</name>
</gene>
<organism evidence="7 8">
    <name type="scientific">Paracoccus litorisediminis</name>
    <dbReference type="NCBI Taxonomy" id="2006130"/>
    <lineage>
        <taxon>Bacteria</taxon>
        <taxon>Pseudomonadati</taxon>
        <taxon>Pseudomonadota</taxon>
        <taxon>Alphaproteobacteria</taxon>
        <taxon>Rhodobacterales</taxon>
        <taxon>Paracoccaceae</taxon>
        <taxon>Paracoccus</taxon>
    </lineage>
</organism>
<dbReference type="GO" id="GO:0005524">
    <property type="term" value="F:ATP binding"/>
    <property type="evidence" value="ECO:0007669"/>
    <property type="project" value="UniProtKB-KW"/>
</dbReference>
<dbReference type="OrthoDB" id="9806149at2"/>
<evidence type="ECO:0000313" key="7">
    <source>
        <dbReference type="EMBL" id="MTH62274.1"/>
    </source>
</evidence>
<keyword evidence="3" id="KW-0547">Nucleotide-binding</keyword>
<accession>A0A844HUX9</accession>
<dbReference type="InterPro" id="IPR003593">
    <property type="entry name" value="AAA+_ATPase"/>
</dbReference>
<evidence type="ECO:0000313" key="8">
    <source>
        <dbReference type="Proteomes" id="UP000449846"/>
    </source>
</evidence>
<evidence type="ECO:0000256" key="5">
    <source>
        <dbReference type="ARBA" id="ARBA00022970"/>
    </source>
</evidence>
<dbReference type="GO" id="GO:0016887">
    <property type="term" value="F:ATP hydrolysis activity"/>
    <property type="evidence" value="ECO:0007669"/>
    <property type="project" value="InterPro"/>
</dbReference>
<evidence type="ECO:0000256" key="4">
    <source>
        <dbReference type="ARBA" id="ARBA00022840"/>
    </source>
</evidence>
<proteinExistence type="inferred from homology"/>
<dbReference type="Gene3D" id="3.40.50.300">
    <property type="entry name" value="P-loop containing nucleotide triphosphate hydrolases"/>
    <property type="match status" value="1"/>
</dbReference>
<dbReference type="EMBL" id="WMIG01000029">
    <property type="protein sequence ID" value="MTH62274.1"/>
    <property type="molecule type" value="Genomic_DNA"/>
</dbReference>
<dbReference type="InterPro" id="IPR052156">
    <property type="entry name" value="BCAA_Transport_ATP-bd_LivF"/>
</dbReference>
<dbReference type="PROSITE" id="PS50893">
    <property type="entry name" value="ABC_TRANSPORTER_2"/>
    <property type="match status" value="1"/>
</dbReference>
<keyword evidence="8" id="KW-1185">Reference proteome</keyword>
<keyword evidence="2" id="KW-0813">Transport</keyword>
<dbReference type="InterPro" id="IPR003439">
    <property type="entry name" value="ABC_transporter-like_ATP-bd"/>
</dbReference>
<dbReference type="AlphaFoldDB" id="A0A844HUX9"/>
<dbReference type="Proteomes" id="UP000449846">
    <property type="component" value="Unassembled WGS sequence"/>
</dbReference>
<name>A0A844HUX9_9RHOB</name>
<evidence type="ECO:0000256" key="2">
    <source>
        <dbReference type="ARBA" id="ARBA00022448"/>
    </source>
</evidence>
<dbReference type="InterPro" id="IPR017871">
    <property type="entry name" value="ABC_transporter-like_CS"/>
</dbReference>
<dbReference type="PROSITE" id="PS00211">
    <property type="entry name" value="ABC_TRANSPORTER_1"/>
    <property type="match status" value="1"/>
</dbReference>
<evidence type="ECO:0000256" key="3">
    <source>
        <dbReference type="ARBA" id="ARBA00022741"/>
    </source>
</evidence>